<name>A0A0E9WUL1_ANGAN</name>
<keyword evidence="1" id="KW-0472">Membrane</keyword>
<feature type="transmembrane region" description="Helical" evidence="1">
    <location>
        <begin position="43"/>
        <end position="63"/>
    </location>
</feature>
<organism evidence="2">
    <name type="scientific">Anguilla anguilla</name>
    <name type="common">European freshwater eel</name>
    <name type="synonym">Muraena anguilla</name>
    <dbReference type="NCBI Taxonomy" id="7936"/>
    <lineage>
        <taxon>Eukaryota</taxon>
        <taxon>Metazoa</taxon>
        <taxon>Chordata</taxon>
        <taxon>Craniata</taxon>
        <taxon>Vertebrata</taxon>
        <taxon>Euteleostomi</taxon>
        <taxon>Actinopterygii</taxon>
        <taxon>Neopterygii</taxon>
        <taxon>Teleostei</taxon>
        <taxon>Anguilliformes</taxon>
        <taxon>Anguillidae</taxon>
        <taxon>Anguilla</taxon>
    </lineage>
</organism>
<evidence type="ECO:0000313" key="2">
    <source>
        <dbReference type="EMBL" id="JAH93931.1"/>
    </source>
</evidence>
<accession>A0A0E9WUL1</accession>
<dbReference type="EMBL" id="GBXM01014646">
    <property type="protein sequence ID" value="JAH93931.1"/>
    <property type="molecule type" value="Transcribed_RNA"/>
</dbReference>
<reference evidence="2" key="1">
    <citation type="submission" date="2014-11" db="EMBL/GenBank/DDBJ databases">
        <authorList>
            <person name="Amaro Gonzalez C."/>
        </authorList>
    </citation>
    <scope>NUCLEOTIDE SEQUENCE</scope>
</reference>
<dbReference type="AlphaFoldDB" id="A0A0E9WUL1"/>
<protein>
    <submittedName>
        <fullName evidence="2">Uncharacterized protein</fullName>
    </submittedName>
</protein>
<keyword evidence="1" id="KW-1133">Transmembrane helix</keyword>
<sequence length="64" mass="7690">MCKLRFTGFCVMMLCIKNGNDEKGYLTMYSLLMLTQELCLHLIYTYIQYANVFMYLFFLFTLVM</sequence>
<keyword evidence="1" id="KW-0812">Transmembrane</keyword>
<proteinExistence type="predicted"/>
<evidence type="ECO:0000256" key="1">
    <source>
        <dbReference type="SAM" id="Phobius"/>
    </source>
</evidence>
<reference evidence="2" key="2">
    <citation type="journal article" date="2015" name="Fish Shellfish Immunol.">
        <title>Early steps in the European eel (Anguilla anguilla)-Vibrio vulnificus interaction in the gills: Role of the RtxA13 toxin.</title>
        <authorList>
            <person name="Callol A."/>
            <person name="Pajuelo D."/>
            <person name="Ebbesson L."/>
            <person name="Teles M."/>
            <person name="MacKenzie S."/>
            <person name="Amaro C."/>
        </authorList>
    </citation>
    <scope>NUCLEOTIDE SEQUENCE</scope>
</reference>